<dbReference type="Gene3D" id="3.90.79.10">
    <property type="entry name" value="Nucleoside Triphosphate Pyrophosphohydrolase"/>
    <property type="match status" value="1"/>
</dbReference>
<dbReference type="CDD" id="cd04665">
    <property type="entry name" value="NUDIX_RppH"/>
    <property type="match status" value="1"/>
</dbReference>
<proteinExistence type="inferred from homology"/>
<dbReference type="PROSITE" id="PS00893">
    <property type="entry name" value="NUDIX_BOX"/>
    <property type="match status" value="1"/>
</dbReference>
<evidence type="ECO:0000256" key="2">
    <source>
        <dbReference type="ARBA" id="ARBA00022801"/>
    </source>
</evidence>
<reference evidence="5" key="1">
    <citation type="submission" date="2022-06" db="EMBL/GenBank/DDBJ databases">
        <title>Vallitalea longa sp. nov., an anaerobic bacterium isolated from marine sediment.</title>
        <authorList>
            <person name="Hirano S."/>
            <person name="Terahara T."/>
            <person name="Mori K."/>
            <person name="Hamada M."/>
            <person name="Matsumoto R."/>
            <person name="Kobayashi T."/>
        </authorList>
    </citation>
    <scope>NUCLEOTIDE SEQUENCE</scope>
    <source>
        <strain evidence="5">SH18-1</strain>
    </source>
</reference>
<gene>
    <name evidence="5" type="ORF">SH1V18_44290</name>
</gene>
<dbReference type="GO" id="GO:0016787">
    <property type="term" value="F:hydrolase activity"/>
    <property type="evidence" value="ECO:0007669"/>
    <property type="project" value="UniProtKB-KW"/>
</dbReference>
<dbReference type="SUPFAM" id="SSF55811">
    <property type="entry name" value="Nudix"/>
    <property type="match status" value="1"/>
</dbReference>
<keyword evidence="2 3" id="KW-0378">Hydrolase</keyword>
<name>A0A9W5YF71_9FIRM</name>
<dbReference type="InterPro" id="IPR020084">
    <property type="entry name" value="NUDIX_hydrolase_CS"/>
</dbReference>
<dbReference type="PRINTS" id="PR00502">
    <property type="entry name" value="NUDIXFAMILY"/>
</dbReference>
<sequence length="143" mass="16892">MNIEFYDFLSDNDKLKFVVINARYKDEWIFVRHKERDTWEMPGGHIEKDEMPDKAAGRELYEETGAIDYKLIPICDYSVEIDGIKNYGRLYYADVVKLDDLGDFEIAEIMTKEELPTKLTYGEIIPILHKKIVSELELRDYKT</sequence>
<protein>
    <recommendedName>
        <fullName evidence="4">Nudix hydrolase domain-containing protein</fullName>
    </recommendedName>
</protein>
<dbReference type="InterPro" id="IPR020476">
    <property type="entry name" value="Nudix_hydrolase"/>
</dbReference>
<evidence type="ECO:0000259" key="4">
    <source>
        <dbReference type="PROSITE" id="PS51462"/>
    </source>
</evidence>
<dbReference type="InterPro" id="IPR000086">
    <property type="entry name" value="NUDIX_hydrolase_dom"/>
</dbReference>
<dbReference type="Pfam" id="PF00293">
    <property type="entry name" value="NUDIX"/>
    <property type="match status" value="1"/>
</dbReference>
<comment type="caution">
    <text evidence="5">The sequence shown here is derived from an EMBL/GenBank/DDBJ whole genome shotgun (WGS) entry which is preliminary data.</text>
</comment>
<evidence type="ECO:0000313" key="6">
    <source>
        <dbReference type="Proteomes" id="UP001144256"/>
    </source>
</evidence>
<dbReference type="InterPro" id="IPR014078">
    <property type="entry name" value="Nudix_YtkD"/>
</dbReference>
<dbReference type="AlphaFoldDB" id="A0A9W5YF71"/>
<dbReference type="PROSITE" id="PS51462">
    <property type="entry name" value="NUDIX"/>
    <property type="match status" value="1"/>
</dbReference>
<feature type="domain" description="Nudix hydrolase" evidence="4">
    <location>
        <begin position="12"/>
        <end position="132"/>
    </location>
</feature>
<dbReference type="InterPro" id="IPR015797">
    <property type="entry name" value="NUDIX_hydrolase-like_dom_sf"/>
</dbReference>
<evidence type="ECO:0000313" key="5">
    <source>
        <dbReference type="EMBL" id="GKX31949.1"/>
    </source>
</evidence>
<dbReference type="Proteomes" id="UP001144256">
    <property type="component" value="Unassembled WGS sequence"/>
</dbReference>
<evidence type="ECO:0000256" key="1">
    <source>
        <dbReference type="ARBA" id="ARBA00005582"/>
    </source>
</evidence>
<dbReference type="RefSeq" id="WP_281819302.1">
    <property type="nucleotide sequence ID" value="NZ_BRLB01000023.1"/>
</dbReference>
<organism evidence="5 6">
    <name type="scientific">Vallitalea longa</name>
    <dbReference type="NCBI Taxonomy" id="2936439"/>
    <lineage>
        <taxon>Bacteria</taxon>
        <taxon>Bacillati</taxon>
        <taxon>Bacillota</taxon>
        <taxon>Clostridia</taxon>
        <taxon>Lachnospirales</taxon>
        <taxon>Vallitaleaceae</taxon>
        <taxon>Vallitalea</taxon>
    </lineage>
</organism>
<keyword evidence="6" id="KW-1185">Reference proteome</keyword>
<comment type="similarity">
    <text evidence="1 3">Belongs to the Nudix hydrolase family.</text>
</comment>
<evidence type="ECO:0000256" key="3">
    <source>
        <dbReference type="RuleBase" id="RU003476"/>
    </source>
</evidence>
<dbReference type="PANTHER" id="PTHR43736">
    <property type="entry name" value="ADP-RIBOSE PYROPHOSPHATASE"/>
    <property type="match status" value="1"/>
</dbReference>
<accession>A0A9W5YF71</accession>
<dbReference type="PANTHER" id="PTHR43736:SF1">
    <property type="entry name" value="DIHYDRONEOPTERIN TRIPHOSPHATE DIPHOSPHATASE"/>
    <property type="match status" value="1"/>
</dbReference>
<dbReference type="EMBL" id="BRLB01000023">
    <property type="protein sequence ID" value="GKX31949.1"/>
    <property type="molecule type" value="Genomic_DNA"/>
</dbReference>